<accession>A0A0R1QA72</accession>
<keyword evidence="3" id="KW-0804">Transcription</keyword>
<dbReference type="CDD" id="cd07377">
    <property type="entry name" value="WHTH_GntR"/>
    <property type="match status" value="1"/>
</dbReference>
<dbReference type="PROSITE" id="PS50949">
    <property type="entry name" value="HTH_GNTR"/>
    <property type="match status" value="1"/>
</dbReference>
<dbReference type="InterPro" id="IPR036390">
    <property type="entry name" value="WH_DNA-bd_sf"/>
</dbReference>
<dbReference type="RefSeq" id="WP_054719009.1">
    <property type="nucleotide sequence ID" value="NZ_AZEU01000259.1"/>
</dbReference>
<dbReference type="AlphaFoldDB" id="A0A0R1QA72"/>
<feature type="domain" description="HTH gntR-type" evidence="4">
    <location>
        <begin position="9"/>
        <end position="77"/>
    </location>
</feature>
<evidence type="ECO:0000313" key="6">
    <source>
        <dbReference type="Proteomes" id="UP000051790"/>
    </source>
</evidence>
<dbReference type="OrthoDB" id="362473at2"/>
<dbReference type="GO" id="GO:0003700">
    <property type="term" value="F:DNA-binding transcription factor activity"/>
    <property type="evidence" value="ECO:0007669"/>
    <property type="project" value="InterPro"/>
</dbReference>
<sequence>MDDPRFSHLAYYERLVLEIKSQILNGALAVGDKLPSVRDMAKQMQLNPNTVAKAYKALEAQQVVEVKPGLGSFVAEPKPGTDDKTLGTLQARFQAVVVSALTVGVPLTELEEWLQDAAKGGIS</sequence>
<dbReference type="InterPro" id="IPR036388">
    <property type="entry name" value="WH-like_DNA-bd_sf"/>
</dbReference>
<reference evidence="5 6" key="1">
    <citation type="journal article" date="2015" name="Genome Announc.">
        <title>Expanding the biotechnology potential of lactobacilli through comparative genomics of 213 strains and associated genera.</title>
        <authorList>
            <person name="Sun Z."/>
            <person name="Harris H.M."/>
            <person name="McCann A."/>
            <person name="Guo C."/>
            <person name="Argimon S."/>
            <person name="Zhang W."/>
            <person name="Yang X."/>
            <person name="Jeffery I.B."/>
            <person name="Cooney J.C."/>
            <person name="Kagawa T.F."/>
            <person name="Liu W."/>
            <person name="Song Y."/>
            <person name="Salvetti E."/>
            <person name="Wrobel A."/>
            <person name="Rasinkangas P."/>
            <person name="Parkhill J."/>
            <person name="Rea M.C."/>
            <person name="O'Sullivan O."/>
            <person name="Ritari J."/>
            <person name="Douillard F.P."/>
            <person name="Paul Ross R."/>
            <person name="Yang R."/>
            <person name="Briner A.E."/>
            <person name="Felis G.E."/>
            <person name="de Vos W.M."/>
            <person name="Barrangou R."/>
            <person name="Klaenhammer T.R."/>
            <person name="Caufield P.W."/>
            <person name="Cui Y."/>
            <person name="Zhang H."/>
            <person name="O'Toole P.W."/>
        </authorList>
    </citation>
    <scope>NUCLEOTIDE SEQUENCE [LARGE SCALE GENOMIC DNA]</scope>
    <source>
        <strain evidence="5 6">DSM 13343</strain>
    </source>
</reference>
<organism evidence="5 6">
    <name type="scientific">Lacticaseibacillus manihotivorans DSM 13343 = JCM 12514</name>
    <dbReference type="NCBI Taxonomy" id="1423769"/>
    <lineage>
        <taxon>Bacteria</taxon>
        <taxon>Bacillati</taxon>
        <taxon>Bacillota</taxon>
        <taxon>Bacilli</taxon>
        <taxon>Lactobacillales</taxon>
        <taxon>Lactobacillaceae</taxon>
        <taxon>Lacticaseibacillus</taxon>
    </lineage>
</organism>
<dbReference type="SMART" id="SM00345">
    <property type="entry name" value="HTH_GNTR"/>
    <property type="match status" value="1"/>
</dbReference>
<comment type="caution">
    <text evidence="5">The sequence shown here is derived from an EMBL/GenBank/DDBJ whole genome shotgun (WGS) entry which is preliminary data.</text>
</comment>
<dbReference type="InterPro" id="IPR000524">
    <property type="entry name" value="Tscrpt_reg_HTH_GntR"/>
</dbReference>
<evidence type="ECO:0000256" key="1">
    <source>
        <dbReference type="ARBA" id="ARBA00023015"/>
    </source>
</evidence>
<keyword evidence="1" id="KW-0805">Transcription regulation</keyword>
<protein>
    <recommendedName>
        <fullName evidence="4">HTH gntR-type domain-containing protein</fullName>
    </recommendedName>
</protein>
<evidence type="ECO:0000259" key="4">
    <source>
        <dbReference type="PROSITE" id="PS50949"/>
    </source>
</evidence>
<evidence type="ECO:0000256" key="2">
    <source>
        <dbReference type="ARBA" id="ARBA00023125"/>
    </source>
</evidence>
<dbReference type="GO" id="GO:0003677">
    <property type="term" value="F:DNA binding"/>
    <property type="evidence" value="ECO:0007669"/>
    <property type="project" value="UniProtKB-KW"/>
</dbReference>
<keyword evidence="6" id="KW-1185">Reference proteome</keyword>
<dbReference type="Proteomes" id="UP000051790">
    <property type="component" value="Unassembled WGS sequence"/>
</dbReference>
<evidence type="ECO:0000256" key="3">
    <source>
        <dbReference type="ARBA" id="ARBA00023163"/>
    </source>
</evidence>
<proteinExistence type="predicted"/>
<gene>
    <name evidence="5" type="ORF">FD01_GL002226</name>
</gene>
<dbReference type="SUPFAM" id="SSF46785">
    <property type="entry name" value="Winged helix' DNA-binding domain"/>
    <property type="match status" value="1"/>
</dbReference>
<dbReference type="Gene3D" id="1.10.10.10">
    <property type="entry name" value="Winged helix-like DNA-binding domain superfamily/Winged helix DNA-binding domain"/>
    <property type="match status" value="1"/>
</dbReference>
<name>A0A0R1QA72_9LACO</name>
<evidence type="ECO:0000313" key="5">
    <source>
        <dbReference type="EMBL" id="KRL41182.1"/>
    </source>
</evidence>
<dbReference type="PANTHER" id="PTHR38445">
    <property type="entry name" value="HTH-TYPE TRANSCRIPTIONAL REPRESSOR YTRA"/>
    <property type="match status" value="1"/>
</dbReference>
<dbReference type="PATRIC" id="fig|1423769.4.peg.2401"/>
<dbReference type="Pfam" id="PF00392">
    <property type="entry name" value="GntR"/>
    <property type="match status" value="1"/>
</dbReference>
<dbReference type="EMBL" id="AZEU01000259">
    <property type="protein sequence ID" value="KRL41182.1"/>
    <property type="molecule type" value="Genomic_DNA"/>
</dbReference>
<dbReference type="PANTHER" id="PTHR38445:SF9">
    <property type="entry name" value="HTH-TYPE TRANSCRIPTIONAL REPRESSOR YTRA"/>
    <property type="match status" value="1"/>
</dbReference>
<keyword evidence="2" id="KW-0238">DNA-binding</keyword>